<proteinExistence type="predicted"/>
<feature type="compositionally biased region" description="Low complexity" evidence="1">
    <location>
        <begin position="24"/>
        <end position="34"/>
    </location>
</feature>
<organism evidence="2 3">
    <name type="scientific">Amnimonas aquatica</name>
    <dbReference type="NCBI Taxonomy" id="2094561"/>
    <lineage>
        <taxon>Bacteria</taxon>
        <taxon>Pseudomonadati</taxon>
        <taxon>Pseudomonadota</taxon>
        <taxon>Gammaproteobacteria</taxon>
        <taxon>Moraxellales</taxon>
        <taxon>Moraxellaceae</taxon>
        <taxon>Amnimonas</taxon>
    </lineage>
</organism>
<dbReference type="PANTHER" id="PTHR47372:SF11">
    <property type="entry name" value="RE19971P"/>
    <property type="match status" value="1"/>
</dbReference>
<feature type="region of interest" description="Disordered" evidence="1">
    <location>
        <begin position="1"/>
        <end position="80"/>
    </location>
</feature>
<comment type="caution">
    <text evidence="2">The sequence shown here is derived from an EMBL/GenBank/DDBJ whole genome shotgun (WGS) entry which is preliminary data.</text>
</comment>
<feature type="compositionally biased region" description="Low complexity" evidence="1">
    <location>
        <begin position="1"/>
        <end position="13"/>
    </location>
</feature>
<reference evidence="3" key="1">
    <citation type="submission" date="2018-02" db="EMBL/GenBank/DDBJ databases">
        <title>Genome sequencing of Solimonas sp. HR-BB.</title>
        <authorList>
            <person name="Lee Y."/>
            <person name="Jeon C.O."/>
        </authorList>
    </citation>
    <scope>NUCLEOTIDE SEQUENCE [LARGE SCALE GENOMIC DNA]</scope>
    <source>
        <strain evidence="3">HR-E</strain>
    </source>
</reference>
<sequence length="402" mass="43777">PAGQDAPASAKATARPRKPRAKKTATTASTAAEPAPEPAPPAPAETAAEDDMPPRRQTAAKKAAGKTRRTADSNEAVPSARAVVRNAREVARNARQAARDIGERAGRTMREVADVASEAAREVAGMASETAKGVAEMAGDTARNAIQIASEGAQVMAQLAEDGAKVAAQLAGDTAKAAGQIAREVALQMAQAYLRKSTLTLPLPESLLNKQVRKMVQDHPSVDHLTVYCGDDRLTVAVDGHHNRLVYTLELEFDVLECRISRHERYLRVRQVDESLDAQFRQSNIVASWLTRQVGRGAFYVANRLPTRSPVNMALQDIPGVSREGPRLWRIDLNRTELADLFSNRTWMVDKLLSLTDLSVLPGLTTLRDSRELLMQLVNQFEIRDLRVRPGRIEVLVGINPG</sequence>
<dbReference type="Proteomes" id="UP000243900">
    <property type="component" value="Unassembled WGS sequence"/>
</dbReference>
<dbReference type="EMBL" id="PTQZ01000228">
    <property type="protein sequence ID" value="PQA34640.1"/>
    <property type="molecule type" value="Genomic_DNA"/>
</dbReference>
<feature type="non-terminal residue" evidence="2">
    <location>
        <position position="1"/>
    </location>
</feature>
<dbReference type="PANTHER" id="PTHR47372">
    <property type="entry name" value="DAUER UP-REGULATED-RELATED"/>
    <property type="match status" value="1"/>
</dbReference>
<gene>
    <name evidence="2" type="ORF">C5O18_08295</name>
</gene>
<protein>
    <submittedName>
        <fullName evidence="2">Uncharacterized protein</fullName>
    </submittedName>
</protein>
<evidence type="ECO:0000313" key="3">
    <source>
        <dbReference type="Proteomes" id="UP000243900"/>
    </source>
</evidence>
<keyword evidence="3" id="KW-1185">Reference proteome</keyword>
<accession>A0A2P6AR33</accession>
<feature type="compositionally biased region" description="Basic residues" evidence="1">
    <location>
        <begin position="14"/>
        <end position="23"/>
    </location>
</feature>
<evidence type="ECO:0000256" key="1">
    <source>
        <dbReference type="SAM" id="MobiDB-lite"/>
    </source>
</evidence>
<dbReference type="AlphaFoldDB" id="A0A2P6AR33"/>
<name>A0A2P6AR33_9GAMM</name>
<evidence type="ECO:0000313" key="2">
    <source>
        <dbReference type="EMBL" id="PQA34640.1"/>
    </source>
</evidence>